<feature type="region of interest" description="Disordered" evidence="1">
    <location>
        <begin position="143"/>
        <end position="166"/>
    </location>
</feature>
<accession>A0ABU0P1E1</accession>
<evidence type="ECO:0000313" key="3">
    <source>
        <dbReference type="EMBL" id="MDQ0585212.1"/>
    </source>
</evidence>
<sequence>MSFPAVTGYPVRHREEGVKAMAGAGRYGTNGERGARTADGGEPVGDLVHRASQQLTELVRGEMELARAEMVEKGKRYGKGGGLFGGAGLFGFLTLQALVATAIAAIAVPLPVWAAALIVTAVLAVITAVLALTGKKQVAAAAPPVPERTVDSVKADVSEIKESARR</sequence>
<feature type="transmembrane region" description="Helical" evidence="2">
    <location>
        <begin position="112"/>
        <end position="132"/>
    </location>
</feature>
<comment type="caution">
    <text evidence="3">The sequence shown here is derived from an EMBL/GenBank/DDBJ whole genome shotgun (WGS) entry which is preliminary data.</text>
</comment>
<organism evidence="3 4">
    <name type="scientific">Streptomyces rishiriensis</name>
    <dbReference type="NCBI Taxonomy" id="68264"/>
    <lineage>
        <taxon>Bacteria</taxon>
        <taxon>Bacillati</taxon>
        <taxon>Actinomycetota</taxon>
        <taxon>Actinomycetes</taxon>
        <taxon>Kitasatosporales</taxon>
        <taxon>Streptomycetaceae</taxon>
        <taxon>Streptomyces</taxon>
    </lineage>
</organism>
<feature type="region of interest" description="Disordered" evidence="1">
    <location>
        <begin position="20"/>
        <end position="43"/>
    </location>
</feature>
<evidence type="ECO:0000256" key="1">
    <source>
        <dbReference type="SAM" id="MobiDB-lite"/>
    </source>
</evidence>
<keyword evidence="2" id="KW-0812">Transmembrane</keyword>
<gene>
    <name evidence="3" type="ORF">QF030_007390</name>
</gene>
<proteinExistence type="predicted"/>
<keyword evidence="2" id="KW-0472">Membrane</keyword>
<name>A0ABU0P1E1_STRRH</name>
<evidence type="ECO:0000256" key="2">
    <source>
        <dbReference type="SAM" id="Phobius"/>
    </source>
</evidence>
<evidence type="ECO:0000313" key="4">
    <source>
        <dbReference type="Proteomes" id="UP001230654"/>
    </source>
</evidence>
<feature type="transmembrane region" description="Helical" evidence="2">
    <location>
        <begin position="83"/>
        <end position="106"/>
    </location>
</feature>
<protein>
    <submittedName>
        <fullName evidence="3">Membrane protein YqjE</fullName>
    </submittedName>
</protein>
<dbReference type="EMBL" id="JAUSWV010000002">
    <property type="protein sequence ID" value="MDQ0585212.1"/>
    <property type="molecule type" value="Genomic_DNA"/>
</dbReference>
<reference evidence="3 4" key="1">
    <citation type="submission" date="2023-07" db="EMBL/GenBank/DDBJ databases">
        <title>Comparative genomics of wheat-associated soil bacteria to identify genetic determinants of phenazine resistance.</title>
        <authorList>
            <person name="Mouncey N."/>
        </authorList>
    </citation>
    <scope>NUCLEOTIDE SEQUENCE [LARGE SCALE GENOMIC DNA]</scope>
    <source>
        <strain evidence="3 4">B2I6</strain>
    </source>
</reference>
<feature type="compositionally biased region" description="Basic and acidic residues" evidence="1">
    <location>
        <begin position="148"/>
        <end position="166"/>
    </location>
</feature>
<keyword evidence="4" id="KW-1185">Reference proteome</keyword>
<dbReference type="Pfam" id="PF07332">
    <property type="entry name" value="Phage_holin_3_6"/>
    <property type="match status" value="1"/>
</dbReference>
<keyword evidence="2" id="KW-1133">Transmembrane helix</keyword>
<dbReference type="InterPro" id="IPR009937">
    <property type="entry name" value="Phage_holin_3_6"/>
</dbReference>
<dbReference type="Proteomes" id="UP001230654">
    <property type="component" value="Unassembled WGS sequence"/>
</dbReference>